<gene>
    <name evidence="8" type="ORF">SGUI_1915</name>
</gene>
<feature type="domain" description="ABC transmembrane type-1" evidence="7">
    <location>
        <begin position="64"/>
        <end position="245"/>
    </location>
</feature>
<dbReference type="Proteomes" id="UP000092482">
    <property type="component" value="Chromosome"/>
</dbReference>
<evidence type="ECO:0000256" key="4">
    <source>
        <dbReference type="ARBA" id="ARBA00022989"/>
    </source>
</evidence>
<dbReference type="OrthoDB" id="9801163at2"/>
<dbReference type="RefSeq" id="WP_066639400.1">
    <property type="nucleotide sequence ID" value="NZ_CP014989.1"/>
</dbReference>
<evidence type="ECO:0000256" key="1">
    <source>
        <dbReference type="ARBA" id="ARBA00004141"/>
    </source>
</evidence>
<comment type="similarity">
    <text evidence="6">Belongs to the binding-protein-dependent transport system permease family.</text>
</comment>
<accession>A0A1B1ND45</accession>
<dbReference type="GO" id="GO:0031460">
    <property type="term" value="P:glycine betaine transport"/>
    <property type="evidence" value="ECO:0007669"/>
    <property type="project" value="TreeGrafter"/>
</dbReference>
<evidence type="ECO:0000259" key="7">
    <source>
        <dbReference type="PROSITE" id="PS50928"/>
    </source>
</evidence>
<dbReference type="GO" id="GO:0055085">
    <property type="term" value="P:transmembrane transport"/>
    <property type="evidence" value="ECO:0007669"/>
    <property type="project" value="InterPro"/>
</dbReference>
<feature type="transmembrane region" description="Helical" evidence="6">
    <location>
        <begin position="126"/>
        <end position="144"/>
    </location>
</feature>
<evidence type="ECO:0000256" key="3">
    <source>
        <dbReference type="ARBA" id="ARBA00022692"/>
    </source>
</evidence>
<dbReference type="InterPro" id="IPR035906">
    <property type="entry name" value="MetI-like_sf"/>
</dbReference>
<dbReference type="AlphaFoldDB" id="A0A1B1ND45"/>
<dbReference type="Pfam" id="PF00528">
    <property type="entry name" value="BPD_transp_1"/>
    <property type="match status" value="1"/>
</dbReference>
<dbReference type="CDD" id="cd06261">
    <property type="entry name" value="TM_PBP2"/>
    <property type="match status" value="1"/>
</dbReference>
<evidence type="ECO:0000313" key="9">
    <source>
        <dbReference type="Proteomes" id="UP000092482"/>
    </source>
</evidence>
<dbReference type="GO" id="GO:0005886">
    <property type="term" value="C:plasma membrane"/>
    <property type="evidence" value="ECO:0007669"/>
    <property type="project" value="UniProtKB-SubCell"/>
</dbReference>
<comment type="subcellular location">
    <subcellularLocation>
        <location evidence="6">Cell membrane</location>
        <topology evidence="6">Multi-pass membrane protein</topology>
    </subcellularLocation>
    <subcellularLocation>
        <location evidence="1">Membrane</location>
        <topology evidence="1">Multi-pass membrane protein</topology>
    </subcellularLocation>
</comment>
<dbReference type="PATRIC" id="fig|1758689.4.peg.1980"/>
<keyword evidence="4 6" id="KW-1133">Transmembrane helix</keyword>
<proteinExistence type="inferred from homology"/>
<reference evidence="8 9" key="1">
    <citation type="submission" date="2016-03" db="EMBL/GenBank/DDBJ databases">
        <title>Shallow-sea hydrothermal system.</title>
        <authorList>
            <person name="Tang K."/>
        </authorList>
    </citation>
    <scope>NUCLEOTIDE SEQUENCE [LARGE SCALE GENOMIC DNA]</scope>
    <source>
        <strain evidence="8 9">JLT9</strain>
    </source>
</reference>
<evidence type="ECO:0000256" key="2">
    <source>
        <dbReference type="ARBA" id="ARBA00022448"/>
    </source>
</evidence>
<dbReference type="PANTHER" id="PTHR30177:SF4">
    <property type="entry name" value="OSMOPROTECTANT IMPORT PERMEASE PROTEIN OSMW"/>
    <property type="match status" value="1"/>
</dbReference>
<sequence>MSTDTATASSTKRARLSREDLGLLLGLPILCTVVLVAWAIWRATADLDDIEQRALAWGNILTLTGEHLLLTVVGALVVVVTAIPIGIALTRPGMKRFATPVIGVANAGQAAPVIGVIVLFAMWLSFGFWTAILALSLYSFLPVLRNTIVGLQSVDPTLVEAARGMGMSNATVLRRVELPLAMPVIMTGVRTALVLLVGTAAFGTFISAGGLGALIVVGITLFRSPILISGGLLMAVLALLVDWAGRVLEFLATPKGMS</sequence>
<organism evidence="8 9">
    <name type="scientific">Serinicoccus hydrothermalis</name>
    <dbReference type="NCBI Taxonomy" id="1758689"/>
    <lineage>
        <taxon>Bacteria</taxon>
        <taxon>Bacillati</taxon>
        <taxon>Actinomycetota</taxon>
        <taxon>Actinomycetes</taxon>
        <taxon>Micrococcales</taxon>
        <taxon>Ornithinimicrobiaceae</taxon>
        <taxon>Serinicoccus</taxon>
    </lineage>
</organism>
<keyword evidence="3 6" id="KW-0812">Transmembrane</keyword>
<keyword evidence="9" id="KW-1185">Reference proteome</keyword>
<dbReference type="EMBL" id="CP014989">
    <property type="protein sequence ID" value="ANS79311.1"/>
    <property type="molecule type" value="Genomic_DNA"/>
</dbReference>
<evidence type="ECO:0000256" key="5">
    <source>
        <dbReference type="ARBA" id="ARBA00023136"/>
    </source>
</evidence>
<feature type="transmembrane region" description="Helical" evidence="6">
    <location>
        <begin position="226"/>
        <end position="245"/>
    </location>
</feature>
<evidence type="ECO:0000313" key="8">
    <source>
        <dbReference type="EMBL" id="ANS79311.1"/>
    </source>
</evidence>
<dbReference type="PROSITE" id="PS50928">
    <property type="entry name" value="ABC_TM1"/>
    <property type="match status" value="1"/>
</dbReference>
<feature type="transmembrane region" description="Helical" evidence="6">
    <location>
        <begin position="68"/>
        <end position="89"/>
    </location>
</feature>
<dbReference type="STRING" id="1758689.SGUI_1915"/>
<name>A0A1B1ND45_9MICO</name>
<dbReference type="KEGG" id="serj:SGUI_1915"/>
<feature type="transmembrane region" description="Helical" evidence="6">
    <location>
        <begin position="192"/>
        <end position="220"/>
    </location>
</feature>
<dbReference type="Gene3D" id="1.10.3720.10">
    <property type="entry name" value="MetI-like"/>
    <property type="match status" value="1"/>
</dbReference>
<protein>
    <submittedName>
        <fullName evidence="8">Putative ABC transporter permease</fullName>
    </submittedName>
</protein>
<dbReference type="PANTHER" id="PTHR30177">
    <property type="entry name" value="GLYCINE BETAINE/L-PROLINE TRANSPORT SYSTEM PERMEASE PROTEIN PROW"/>
    <property type="match status" value="1"/>
</dbReference>
<feature type="transmembrane region" description="Helical" evidence="6">
    <location>
        <begin position="21"/>
        <end position="41"/>
    </location>
</feature>
<keyword evidence="5 6" id="KW-0472">Membrane</keyword>
<keyword evidence="2 6" id="KW-0813">Transport</keyword>
<dbReference type="InterPro" id="IPR000515">
    <property type="entry name" value="MetI-like"/>
</dbReference>
<feature type="transmembrane region" description="Helical" evidence="6">
    <location>
        <begin position="101"/>
        <end position="120"/>
    </location>
</feature>
<dbReference type="InterPro" id="IPR051204">
    <property type="entry name" value="ABC_transp_perm/SBD"/>
</dbReference>
<dbReference type="SUPFAM" id="SSF161098">
    <property type="entry name" value="MetI-like"/>
    <property type="match status" value="1"/>
</dbReference>
<evidence type="ECO:0000256" key="6">
    <source>
        <dbReference type="RuleBase" id="RU363032"/>
    </source>
</evidence>